<keyword evidence="2" id="KW-1133">Transmembrane helix</keyword>
<proteinExistence type="predicted"/>
<dbReference type="HOGENOM" id="CLU_635722_0_0_11"/>
<feature type="compositionally biased region" description="Gly residues" evidence="1">
    <location>
        <begin position="399"/>
        <end position="410"/>
    </location>
</feature>
<accession>A0A010YRY9</accession>
<evidence type="ECO:0000313" key="4">
    <source>
        <dbReference type="Proteomes" id="UP000021053"/>
    </source>
</evidence>
<feature type="transmembrane region" description="Helical" evidence="2">
    <location>
        <begin position="277"/>
        <end position="298"/>
    </location>
</feature>
<dbReference type="AlphaFoldDB" id="A0A010YRY9"/>
<comment type="caution">
    <text evidence="3">The sequence shown here is derived from an EMBL/GenBank/DDBJ whole genome shotgun (WGS) entry which is preliminary data.</text>
</comment>
<feature type="transmembrane region" description="Helical" evidence="2">
    <location>
        <begin position="113"/>
        <end position="135"/>
    </location>
</feature>
<evidence type="ECO:0000256" key="2">
    <source>
        <dbReference type="SAM" id="Phobius"/>
    </source>
</evidence>
<dbReference type="Proteomes" id="UP000021053">
    <property type="component" value="Unassembled WGS sequence"/>
</dbReference>
<feature type="compositionally biased region" description="Gly residues" evidence="1">
    <location>
        <begin position="377"/>
        <end position="388"/>
    </location>
</feature>
<feature type="transmembrane region" description="Helical" evidence="2">
    <location>
        <begin position="238"/>
        <end position="265"/>
    </location>
</feature>
<sequence length="431" mass="41955">MSLPPPPSYAAGPLPYGSPPPAPPRAGRAASVRVARVAGVIGLVGAVVTAVGFATFCAADAISQNDDGRAYNDYGTSTFVAMAATTLILLLVTVAAPIGSLAGSGGRSGGRAVAWAFVPLVLPAYFIGVAGNMSAVVDDENSTAVRIGTAAGTGAAAVGVVAVLVAAVAWALPGARDFLIERRRTVLPGRGRTTLLVVAGLGGFAVLLYGVTIGLDLFGRAQADAAPATDAYSYGDDAAAHFVAGSAVAALLVAAELTLVAGALVVRSGRVAWVRGVTFTLAWMTLGGSVPAVGYFAVVWSIAGESDNGDPGVGAGRAAFFVGLAAALLHLVALVLLAMPSVSAWVASRAPRTPRPGPGGPLPDPGGPWSGPPGPWSGPGGPWSGPGGPAAANPATGPLGAGRPAGGPGAGSWPTGPVVSGGHHGAAGNGG</sequence>
<gene>
    <name evidence="3" type="ORF">CryarDRAFT_4186</name>
</gene>
<feature type="compositionally biased region" description="Pro residues" evidence="1">
    <location>
        <begin position="353"/>
        <end position="376"/>
    </location>
</feature>
<protein>
    <submittedName>
        <fullName evidence="3">Uncharacterized protein</fullName>
    </submittedName>
</protein>
<feature type="transmembrane region" description="Helical" evidence="2">
    <location>
        <begin position="193"/>
        <end position="218"/>
    </location>
</feature>
<feature type="compositionally biased region" description="Low complexity" evidence="1">
    <location>
        <begin position="389"/>
        <end position="398"/>
    </location>
</feature>
<organism evidence="3 4">
    <name type="scientific">Cryptosporangium arvum DSM 44712</name>
    <dbReference type="NCBI Taxonomy" id="927661"/>
    <lineage>
        <taxon>Bacteria</taxon>
        <taxon>Bacillati</taxon>
        <taxon>Actinomycetota</taxon>
        <taxon>Actinomycetes</taxon>
        <taxon>Cryptosporangiales</taxon>
        <taxon>Cryptosporangiaceae</taxon>
        <taxon>Cryptosporangium</taxon>
    </lineage>
</organism>
<dbReference type="RefSeq" id="WP_051570714.1">
    <property type="nucleotide sequence ID" value="NZ_KK073874.1"/>
</dbReference>
<keyword evidence="2" id="KW-0812">Transmembrane</keyword>
<feature type="transmembrane region" description="Helical" evidence="2">
    <location>
        <begin position="147"/>
        <end position="172"/>
    </location>
</feature>
<feature type="region of interest" description="Disordered" evidence="1">
    <location>
        <begin position="349"/>
        <end position="431"/>
    </location>
</feature>
<keyword evidence="4" id="KW-1185">Reference proteome</keyword>
<evidence type="ECO:0000313" key="3">
    <source>
        <dbReference type="EMBL" id="EXG82980.1"/>
    </source>
</evidence>
<dbReference type="EMBL" id="JFBT01000001">
    <property type="protein sequence ID" value="EXG82980.1"/>
    <property type="molecule type" value="Genomic_DNA"/>
</dbReference>
<name>A0A010YRY9_9ACTN</name>
<feature type="transmembrane region" description="Helical" evidence="2">
    <location>
        <begin position="34"/>
        <end position="59"/>
    </location>
</feature>
<reference evidence="3 4" key="1">
    <citation type="submission" date="2013-07" db="EMBL/GenBank/DDBJ databases">
        <authorList>
            <consortium name="DOE Joint Genome Institute"/>
            <person name="Eisen J."/>
            <person name="Huntemann M."/>
            <person name="Han J."/>
            <person name="Chen A."/>
            <person name="Kyrpides N."/>
            <person name="Mavromatis K."/>
            <person name="Markowitz V."/>
            <person name="Palaniappan K."/>
            <person name="Ivanova N."/>
            <person name="Schaumberg A."/>
            <person name="Pati A."/>
            <person name="Liolios K."/>
            <person name="Nordberg H.P."/>
            <person name="Cantor M.N."/>
            <person name="Hua S.X."/>
            <person name="Woyke T."/>
        </authorList>
    </citation>
    <scope>NUCLEOTIDE SEQUENCE [LARGE SCALE GENOMIC DNA]</scope>
    <source>
        <strain evidence="3 4">DSM 44712</strain>
    </source>
</reference>
<feature type="compositionally biased region" description="Gly residues" evidence="1">
    <location>
        <begin position="422"/>
        <end position="431"/>
    </location>
</feature>
<keyword evidence="2" id="KW-0472">Membrane</keyword>
<feature type="transmembrane region" description="Helical" evidence="2">
    <location>
        <begin position="79"/>
        <end position="101"/>
    </location>
</feature>
<feature type="transmembrane region" description="Helical" evidence="2">
    <location>
        <begin position="318"/>
        <end position="339"/>
    </location>
</feature>
<feature type="region of interest" description="Disordered" evidence="1">
    <location>
        <begin position="1"/>
        <end position="25"/>
    </location>
</feature>
<evidence type="ECO:0000256" key="1">
    <source>
        <dbReference type="SAM" id="MobiDB-lite"/>
    </source>
</evidence>